<accession>A0AAV3MAX3</accession>
<dbReference type="Proteomes" id="UP000022311">
    <property type="component" value="Unassembled WGS sequence"/>
</dbReference>
<gene>
    <name evidence="1" type="ORF">HMPREF1563_2421</name>
</gene>
<comment type="caution">
    <text evidence="1">The sequence shown here is derived from an EMBL/GenBank/DDBJ whole genome shotgun (WGS) entry which is preliminary data.</text>
</comment>
<dbReference type="EMBL" id="JALD01000010">
    <property type="protein sequence ID" value="EUD12554.1"/>
    <property type="molecule type" value="Genomic_DNA"/>
</dbReference>
<reference evidence="1 2" key="1">
    <citation type="submission" date="2014-01" db="EMBL/GenBank/DDBJ databases">
        <authorList>
            <person name="Durkin A.S."/>
            <person name="McCorrison J."/>
            <person name="Torralba M."/>
            <person name="Gillis M."/>
            <person name="Haft D.H."/>
            <person name="Methe B."/>
            <person name="Sutton G."/>
            <person name="Nelson K.E."/>
        </authorList>
    </citation>
    <scope>NUCLEOTIDE SEQUENCE [LARGE SCALE GENOMIC DNA]</scope>
    <source>
        <strain evidence="1 2">205/92</strain>
    </source>
</reference>
<dbReference type="RefSeq" id="WP_179897098.1">
    <property type="nucleotide sequence ID" value="NZ_JALD01000010.1"/>
</dbReference>
<protein>
    <submittedName>
        <fullName evidence="1">Uncharacterized protein</fullName>
    </submittedName>
</protein>
<name>A0AAV3MAX3_9GAMM</name>
<dbReference type="AlphaFoldDB" id="A0AAV3MAX3"/>
<evidence type="ECO:0000313" key="2">
    <source>
        <dbReference type="Proteomes" id="UP000022311"/>
    </source>
</evidence>
<evidence type="ECO:0000313" key="1">
    <source>
        <dbReference type="EMBL" id="EUD12554.1"/>
    </source>
</evidence>
<organism evidence="1 2">
    <name type="scientific">Providencia alcalifaciens 205/92</name>
    <dbReference type="NCBI Taxonomy" id="1256988"/>
    <lineage>
        <taxon>Bacteria</taxon>
        <taxon>Pseudomonadati</taxon>
        <taxon>Pseudomonadota</taxon>
        <taxon>Gammaproteobacteria</taxon>
        <taxon>Enterobacterales</taxon>
        <taxon>Morganellaceae</taxon>
        <taxon>Providencia</taxon>
    </lineage>
</organism>
<proteinExistence type="predicted"/>
<sequence>MLFHDEYHWHTNSHEQRAVEQIKQILFLGEQQQAWHAAPSELIATMFYHSMHAAVDNLATTSEYNQSNLGGFLYGRFLKLLAKKIAP</sequence>